<dbReference type="SMART" id="SM00062">
    <property type="entry name" value="PBPb"/>
    <property type="match status" value="1"/>
</dbReference>
<keyword evidence="8" id="KW-1185">Reference proteome</keyword>
<evidence type="ECO:0000256" key="2">
    <source>
        <dbReference type="ARBA" id="ARBA00010333"/>
    </source>
</evidence>
<sequence length="300" mass="31930">MKSMKKKAIFSTFAMGGVAVLLVAGCGANTGNNAASANPTTGQSAGNTTASQAAAFNAKTSAIHVMAQTNPNAEPQAGTIVIGTDDTYPPDEYTNAGGQILGFDVDLGDALGQVLHKKVIWKPTAWDGIIPGLQANKYDAIISFMNVTPQREKQIQFIPYGTFGQVIVTKANSTENIKTINDLKGKKVGVQIGTTSEDALKTVGGVNIKEYNTFPDALNDLANGRINAVVVDESVGRYYMTKDPGVFKIAGKPFLSEPVGIGLRKNETKLAKQLTQALNTIEKNGTYNKIYTYWFGAPSK</sequence>
<evidence type="ECO:0000256" key="3">
    <source>
        <dbReference type="ARBA" id="ARBA00022729"/>
    </source>
</evidence>
<dbReference type="PANTHER" id="PTHR35936">
    <property type="entry name" value="MEMBRANE-BOUND LYTIC MUREIN TRANSGLYCOSYLASE F"/>
    <property type="match status" value="1"/>
</dbReference>
<dbReference type="Pfam" id="PF00497">
    <property type="entry name" value="SBP_bac_3"/>
    <property type="match status" value="1"/>
</dbReference>
<feature type="signal peptide" evidence="5">
    <location>
        <begin position="1"/>
        <end position="34"/>
    </location>
</feature>
<evidence type="ECO:0000256" key="4">
    <source>
        <dbReference type="RuleBase" id="RU003744"/>
    </source>
</evidence>
<feature type="chain" id="PRO_5040739253" evidence="5">
    <location>
        <begin position="35"/>
        <end position="300"/>
    </location>
</feature>
<dbReference type="PANTHER" id="PTHR35936:SF19">
    <property type="entry name" value="AMINO-ACID-BINDING PROTEIN YXEM-RELATED"/>
    <property type="match status" value="1"/>
</dbReference>
<evidence type="ECO:0000256" key="5">
    <source>
        <dbReference type="SAM" id="SignalP"/>
    </source>
</evidence>
<dbReference type="EMBL" id="CP071182">
    <property type="protein sequence ID" value="QSO47628.1"/>
    <property type="molecule type" value="Genomic_DNA"/>
</dbReference>
<protein>
    <submittedName>
        <fullName evidence="7">Basic amino acid ABC transporter substrate-binding protein</fullName>
    </submittedName>
</protein>
<evidence type="ECO:0000313" key="8">
    <source>
        <dbReference type="Proteomes" id="UP000663505"/>
    </source>
</evidence>
<feature type="domain" description="Solute-binding protein family 3/N-terminal" evidence="6">
    <location>
        <begin position="79"/>
        <end position="298"/>
    </location>
</feature>
<dbReference type="KEGG" id="afx:JZ786_00765"/>
<dbReference type="Gene3D" id="3.40.190.10">
    <property type="entry name" value="Periplasmic binding protein-like II"/>
    <property type="match status" value="2"/>
</dbReference>
<dbReference type="InterPro" id="IPR001638">
    <property type="entry name" value="Solute-binding_3/MltF_N"/>
</dbReference>
<comment type="subcellular location">
    <subcellularLocation>
        <location evidence="1">Cell envelope</location>
    </subcellularLocation>
</comment>
<keyword evidence="3 5" id="KW-0732">Signal</keyword>
<dbReference type="SUPFAM" id="SSF53850">
    <property type="entry name" value="Periplasmic binding protein-like II"/>
    <property type="match status" value="1"/>
</dbReference>
<proteinExistence type="inferred from homology"/>
<gene>
    <name evidence="7" type="ORF">JZ786_00765</name>
</gene>
<comment type="similarity">
    <text evidence="2 4">Belongs to the bacterial solute-binding protein 3 family.</text>
</comment>
<evidence type="ECO:0000313" key="7">
    <source>
        <dbReference type="EMBL" id="QSO47628.1"/>
    </source>
</evidence>
<organism evidence="7 8">
    <name type="scientific">Alicyclobacillus mengziensis</name>
    <dbReference type="NCBI Taxonomy" id="2931921"/>
    <lineage>
        <taxon>Bacteria</taxon>
        <taxon>Bacillati</taxon>
        <taxon>Bacillota</taxon>
        <taxon>Bacilli</taxon>
        <taxon>Bacillales</taxon>
        <taxon>Alicyclobacillaceae</taxon>
        <taxon>Alicyclobacillus</taxon>
    </lineage>
</organism>
<evidence type="ECO:0000259" key="6">
    <source>
        <dbReference type="SMART" id="SM00062"/>
    </source>
</evidence>
<dbReference type="InterPro" id="IPR018313">
    <property type="entry name" value="SBP_3_CS"/>
</dbReference>
<dbReference type="AlphaFoldDB" id="A0A9X7Z7W3"/>
<dbReference type="PROSITE" id="PS51257">
    <property type="entry name" value="PROKAR_LIPOPROTEIN"/>
    <property type="match status" value="1"/>
</dbReference>
<name>A0A9X7Z7W3_9BACL</name>
<dbReference type="Proteomes" id="UP000663505">
    <property type="component" value="Chromosome"/>
</dbReference>
<dbReference type="GO" id="GO:0030313">
    <property type="term" value="C:cell envelope"/>
    <property type="evidence" value="ECO:0007669"/>
    <property type="project" value="UniProtKB-SubCell"/>
</dbReference>
<dbReference type="CDD" id="cd13624">
    <property type="entry name" value="PBP2_Arg_Lys_His"/>
    <property type="match status" value="1"/>
</dbReference>
<accession>A0A9X7Z7W3</accession>
<evidence type="ECO:0000256" key="1">
    <source>
        <dbReference type="ARBA" id="ARBA00004196"/>
    </source>
</evidence>
<dbReference type="PROSITE" id="PS01039">
    <property type="entry name" value="SBP_BACTERIAL_3"/>
    <property type="match status" value="1"/>
</dbReference>
<reference evidence="7 8" key="1">
    <citation type="submission" date="2021-02" db="EMBL/GenBank/DDBJ databases">
        <title>Alicyclobacillus curvatus sp. nov. and Alicyclobacillus mengziensis sp. nov., two acidophilic bacteria isolated from acid mine drainage.</title>
        <authorList>
            <person name="Huang Y."/>
        </authorList>
    </citation>
    <scope>NUCLEOTIDE SEQUENCE [LARGE SCALE GENOMIC DNA]</scope>
    <source>
        <strain evidence="7 8">S30H14</strain>
    </source>
</reference>